<evidence type="ECO:0008006" key="4">
    <source>
        <dbReference type="Google" id="ProtNLM"/>
    </source>
</evidence>
<feature type="chain" id="PRO_5046064702" description="Secreted protein" evidence="1">
    <location>
        <begin position="18"/>
        <end position="109"/>
    </location>
</feature>
<organism evidence="2 3">
    <name type="scientific">Clavelina lepadiformis</name>
    <name type="common">Light-bulb sea squirt</name>
    <name type="synonym">Ascidia lepadiformis</name>
    <dbReference type="NCBI Taxonomy" id="159417"/>
    <lineage>
        <taxon>Eukaryota</taxon>
        <taxon>Metazoa</taxon>
        <taxon>Chordata</taxon>
        <taxon>Tunicata</taxon>
        <taxon>Ascidiacea</taxon>
        <taxon>Aplousobranchia</taxon>
        <taxon>Clavelinidae</taxon>
        <taxon>Clavelina</taxon>
    </lineage>
</organism>
<keyword evidence="1" id="KW-0732">Signal</keyword>
<dbReference type="EMBL" id="CAWYQH010000101">
    <property type="protein sequence ID" value="CAK8685861.1"/>
    <property type="molecule type" value="Genomic_DNA"/>
</dbReference>
<comment type="caution">
    <text evidence="2">The sequence shown here is derived from an EMBL/GenBank/DDBJ whole genome shotgun (WGS) entry which is preliminary data.</text>
</comment>
<evidence type="ECO:0000256" key="1">
    <source>
        <dbReference type="SAM" id="SignalP"/>
    </source>
</evidence>
<keyword evidence="3" id="KW-1185">Reference proteome</keyword>
<feature type="signal peptide" evidence="1">
    <location>
        <begin position="1"/>
        <end position="17"/>
    </location>
</feature>
<protein>
    <recommendedName>
        <fullName evidence="4">Secreted protein</fullName>
    </recommendedName>
</protein>
<gene>
    <name evidence="2" type="ORF">CVLEPA_LOCUS16949</name>
</gene>
<name>A0ABP0G4V0_CLALP</name>
<accession>A0ABP0G4V0</accession>
<evidence type="ECO:0000313" key="3">
    <source>
        <dbReference type="Proteomes" id="UP001642483"/>
    </source>
</evidence>
<reference evidence="2 3" key="1">
    <citation type="submission" date="2024-02" db="EMBL/GenBank/DDBJ databases">
        <authorList>
            <person name="Daric V."/>
            <person name="Darras S."/>
        </authorList>
    </citation>
    <scope>NUCLEOTIDE SEQUENCE [LARGE SCALE GENOMIC DNA]</scope>
</reference>
<evidence type="ECO:0000313" key="2">
    <source>
        <dbReference type="EMBL" id="CAK8685861.1"/>
    </source>
</evidence>
<dbReference type="Proteomes" id="UP001642483">
    <property type="component" value="Unassembled WGS sequence"/>
</dbReference>
<proteinExistence type="predicted"/>
<sequence>MASVIHGIACQSLPVFSFTLCLPILRELYTAVQCIYYCSEVGQPLKFRCHVPIFHYNCRMSLPRSRCQPKFRGGLFLWFFGGIAQGFPNFFARDPFQISEVFRDPLRLN</sequence>